<dbReference type="Proteomes" id="UP000658514">
    <property type="component" value="Unassembled WGS sequence"/>
</dbReference>
<feature type="transmembrane region" description="Helical" evidence="1">
    <location>
        <begin position="21"/>
        <end position="45"/>
    </location>
</feature>
<proteinExistence type="predicted"/>
<sequence>MQERTDVIECTDTKIIINNSYSLILTTVHTILFCFLILFGIFLVATPPANPDSFQAYLSLSGFLLTTLKGNPAILCVKLAGLFCILLSTFALSVKKPNLVTFVREQAKIIISGRSWFGVIPYQQVIPFNQVVSKNISKNHSVVILPLKSGKMVFIGNIVELKVIDAIIAIVQYKSSE</sequence>
<evidence type="ECO:0000313" key="2">
    <source>
        <dbReference type="EMBL" id="MBD2194936.1"/>
    </source>
</evidence>
<keyword evidence="1" id="KW-1133">Transmembrane helix</keyword>
<dbReference type="EMBL" id="JACJQH010000006">
    <property type="protein sequence ID" value="MBD2194936.1"/>
    <property type="molecule type" value="Genomic_DNA"/>
</dbReference>
<evidence type="ECO:0000256" key="1">
    <source>
        <dbReference type="SAM" id="Phobius"/>
    </source>
</evidence>
<organism evidence="2 3">
    <name type="scientific">Calothrix parietina FACHB-288</name>
    <dbReference type="NCBI Taxonomy" id="2692896"/>
    <lineage>
        <taxon>Bacteria</taxon>
        <taxon>Bacillati</taxon>
        <taxon>Cyanobacteriota</taxon>
        <taxon>Cyanophyceae</taxon>
        <taxon>Nostocales</taxon>
        <taxon>Calotrichaceae</taxon>
        <taxon>Calothrix</taxon>
    </lineage>
</organism>
<keyword evidence="1" id="KW-0812">Transmembrane</keyword>
<comment type="caution">
    <text evidence="2">The sequence shown here is derived from an EMBL/GenBank/DDBJ whole genome shotgun (WGS) entry which is preliminary data.</text>
</comment>
<protein>
    <submittedName>
        <fullName evidence="2">Uncharacterized protein</fullName>
    </submittedName>
</protein>
<keyword evidence="3" id="KW-1185">Reference proteome</keyword>
<feature type="transmembrane region" description="Helical" evidence="1">
    <location>
        <begin position="72"/>
        <end position="94"/>
    </location>
</feature>
<gene>
    <name evidence="2" type="ORF">H6G24_05415</name>
</gene>
<reference evidence="2 3" key="1">
    <citation type="journal article" date="2020" name="ISME J.">
        <title>Comparative genomics reveals insights into cyanobacterial evolution and habitat adaptation.</title>
        <authorList>
            <person name="Chen M.Y."/>
            <person name="Teng W.K."/>
            <person name="Zhao L."/>
            <person name="Hu C.X."/>
            <person name="Zhou Y.K."/>
            <person name="Han B.P."/>
            <person name="Song L.R."/>
            <person name="Shu W.S."/>
        </authorList>
    </citation>
    <scope>NUCLEOTIDE SEQUENCE [LARGE SCALE GENOMIC DNA]</scope>
    <source>
        <strain evidence="2 3">FACHB-288</strain>
    </source>
</reference>
<evidence type="ECO:0000313" key="3">
    <source>
        <dbReference type="Proteomes" id="UP000658514"/>
    </source>
</evidence>
<name>A0ABR8A7B3_9CYAN</name>
<accession>A0ABR8A7B3</accession>
<keyword evidence="1" id="KW-0472">Membrane</keyword>
<dbReference type="RefSeq" id="WP_190538868.1">
    <property type="nucleotide sequence ID" value="NZ_CAWPNO010000095.1"/>
</dbReference>